<accession>F2UKI3</accession>
<dbReference type="GeneID" id="16071076"/>
<keyword evidence="3" id="KW-1185">Reference proteome</keyword>
<reference evidence="2" key="1">
    <citation type="submission" date="2009-08" db="EMBL/GenBank/DDBJ databases">
        <title>Annotation of Salpingoeca rosetta.</title>
        <authorList>
            <consortium name="The Broad Institute Genome Sequencing Platform"/>
            <person name="Russ C."/>
            <person name="Cuomo C."/>
            <person name="Burger G."/>
            <person name="Gray M.W."/>
            <person name="Holland P.W.H."/>
            <person name="King N."/>
            <person name="Lang F.B.F."/>
            <person name="Roger A.J."/>
            <person name="Ruiz-Trillo I."/>
            <person name="Young S.K."/>
            <person name="Zeng Q."/>
            <person name="Gargeya S."/>
            <person name="Alvarado L."/>
            <person name="Berlin A."/>
            <person name="Chapman S.B."/>
            <person name="Chen Z."/>
            <person name="Freedman E."/>
            <person name="Gellesch M."/>
            <person name="Goldberg J."/>
            <person name="Griggs A."/>
            <person name="Gujja S."/>
            <person name="Heilman E."/>
            <person name="Heiman D."/>
            <person name="Howarth C."/>
            <person name="Mehta T."/>
            <person name="Neiman D."/>
            <person name="Pearson M."/>
            <person name="Roberts A."/>
            <person name="Saif S."/>
            <person name="Shea T."/>
            <person name="Shenoy N."/>
            <person name="Sisk P."/>
            <person name="Stolte C."/>
            <person name="Sykes S."/>
            <person name="White J."/>
            <person name="Yandava C."/>
            <person name="Haas B."/>
            <person name="Nusbaum C."/>
            <person name="Birren B."/>
        </authorList>
    </citation>
    <scope>NUCLEOTIDE SEQUENCE [LARGE SCALE GENOMIC DNA]</scope>
    <source>
        <strain evidence="2">ATCC 50818</strain>
    </source>
</reference>
<evidence type="ECO:0000256" key="1">
    <source>
        <dbReference type="SAM" id="MobiDB-lite"/>
    </source>
</evidence>
<sequence>MSNLLLIFPSLSRPPWRPSQQQQQQQQQQPTHPPPPMQQQQRMHHHHHHLQLNTFPNQQTYRPLLLLAGAGWLLLLGTGGDSTRCTFGWKQQQR</sequence>
<dbReference type="KEGG" id="sre:PTSG_12781"/>
<evidence type="ECO:0000313" key="3">
    <source>
        <dbReference type="Proteomes" id="UP000007799"/>
    </source>
</evidence>
<feature type="compositionally biased region" description="Low complexity" evidence="1">
    <location>
        <begin position="9"/>
        <end position="30"/>
    </location>
</feature>
<organism evidence="3">
    <name type="scientific">Salpingoeca rosetta (strain ATCC 50818 / BSB-021)</name>
    <dbReference type="NCBI Taxonomy" id="946362"/>
    <lineage>
        <taxon>Eukaryota</taxon>
        <taxon>Choanoflagellata</taxon>
        <taxon>Craspedida</taxon>
        <taxon>Salpingoecidae</taxon>
        <taxon>Salpingoeca</taxon>
    </lineage>
</organism>
<gene>
    <name evidence="2" type="ORF">PTSG_12781</name>
</gene>
<proteinExistence type="predicted"/>
<dbReference type="AlphaFoldDB" id="F2UKI3"/>
<name>F2UKI3_SALR5</name>
<dbReference type="RefSeq" id="XP_004990520.1">
    <property type="nucleotide sequence ID" value="XM_004990463.1"/>
</dbReference>
<protein>
    <submittedName>
        <fullName evidence="2">Uncharacterized protein</fullName>
    </submittedName>
</protein>
<evidence type="ECO:0000313" key="2">
    <source>
        <dbReference type="EMBL" id="EGD77632.1"/>
    </source>
</evidence>
<dbReference type="Proteomes" id="UP000007799">
    <property type="component" value="Unassembled WGS sequence"/>
</dbReference>
<dbReference type="InParanoid" id="F2UKI3"/>
<feature type="region of interest" description="Disordered" evidence="1">
    <location>
        <begin position="9"/>
        <end position="49"/>
    </location>
</feature>
<dbReference type="EMBL" id="GL832978">
    <property type="protein sequence ID" value="EGD77632.1"/>
    <property type="molecule type" value="Genomic_DNA"/>
</dbReference>